<dbReference type="Pfam" id="PF05970">
    <property type="entry name" value="PIF1"/>
    <property type="match status" value="1"/>
</dbReference>
<dbReference type="GO" id="GO:0005524">
    <property type="term" value="F:ATP binding"/>
    <property type="evidence" value="ECO:0007669"/>
    <property type="project" value="UniProtKB-KW"/>
</dbReference>
<dbReference type="InterPro" id="IPR051055">
    <property type="entry name" value="PIF1_helicase"/>
</dbReference>
<evidence type="ECO:0000313" key="4">
    <source>
        <dbReference type="Proteomes" id="UP001175228"/>
    </source>
</evidence>
<feature type="non-terminal residue" evidence="3">
    <location>
        <position position="144"/>
    </location>
</feature>
<keyword evidence="4" id="KW-1185">Reference proteome</keyword>
<keyword evidence="1" id="KW-0234">DNA repair</keyword>
<dbReference type="GO" id="GO:0043139">
    <property type="term" value="F:5'-3' DNA helicase activity"/>
    <property type="evidence" value="ECO:0007669"/>
    <property type="project" value="UniProtKB-EC"/>
</dbReference>
<dbReference type="SUPFAM" id="SSF52540">
    <property type="entry name" value="P-loop containing nucleoside triphosphate hydrolases"/>
    <property type="match status" value="1"/>
</dbReference>
<protein>
    <recommendedName>
        <fullName evidence="1">ATP-dependent DNA helicase</fullName>
        <ecNumber evidence="1">5.6.2.3</ecNumber>
    </recommendedName>
</protein>
<dbReference type="Gene3D" id="3.40.50.300">
    <property type="entry name" value="P-loop containing nucleotide triphosphate hydrolases"/>
    <property type="match status" value="1"/>
</dbReference>
<dbReference type="EMBL" id="JAUEPU010000023">
    <property type="protein sequence ID" value="KAK0493771.1"/>
    <property type="molecule type" value="Genomic_DNA"/>
</dbReference>
<keyword evidence="1" id="KW-0067">ATP-binding</keyword>
<dbReference type="InterPro" id="IPR010285">
    <property type="entry name" value="DNA_helicase_pif1-like_DEAD"/>
</dbReference>
<evidence type="ECO:0000313" key="3">
    <source>
        <dbReference type="EMBL" id="KAK0493771.1"/>
    </source>
</evidence>
<comment type="caution">
    <text evidence="3">The sequence shown here is derived from an EMBL/GenBank/DDBJ whole genome shotgun (WGS) entry which is preliminary data.</text>
</comment>
<dbReference type="GO" id="GO:0006281">
    <property type="term" value="P:DNA repair"/>
    <property type="evidence" value="ECO:0007669"/>
    <property type="project" value="UniProtKB-KW"/>
</dbReference>
<keyword evidence="1" id="KW-0547">Nucleotide-binding</keyword>
<sequence>MNTVGFVDPEILIREWTLNTEQACAFRIIANHSMEAHPKALHMFLNGQGGTGKSRLINALHAYFNLKNKSHRFRLTSYTGVAACNISGMTLHAALSIYQQSKHGNRLKTNHDLVSMWQGIDYLFVDEVSMVGSKMLTNVSSALC</sequence>
<keyword evidence="1" id="KW-0227">DNA damage</keyword>
<dbReference type="GO" id="GO:0016787">
    <property type="term" value="F:hydrolase activity"/>
    <property type="evidence" value="ECO:0007669"/>
    <property type="project" value="UniProtKB-KW"/>
</dbReference>
<accession>A0AA39Q0C5</accession>
<keyword evidence="1" id="KW-0233">DNA recombination</keyword>
<dbReference type="Proteomes" id="UP001175228">
    <property type="component" value="Unassembled WGS sequence"/>
</dbReference>
<dbReference type="AlphaFoldDB" id="A0AA39Q0C5"/>
<comment type="catalytic activity">
    <reaction evidence="1">
        <text>ATP + H2O = ADP + phosphate + H(+)</text>
        <dbReference type="Rhea" id="RHEA:13065"/>
        <dbReference type="ChEBI" id="CHEBI:15377"/>
        <dbReference type="ChEBI" id="CHEBI:15378"/>
        <dbReference type="ChEBI" id="CHEBI:30616"/>
        <dbReference type="ChEBI" id="CHEBI:43474"/>
        <dbReference type="ChEBI" id="CHEBI:456216"/>
        <dbReference type="EC" id="5.6.2.3"/>
    </reaction>
</comment>
<dbReference type="PANTHER" id="PTHR47642">
    <property type="entry name" value="ATP-DEPENDENT DNA HELICASE"/>
    <property type="match status" value="1"/>
</dbReference>
<evidence type="ECO:0000259" key="2">
    <source>
        <dbReference type="Pfam" id="PF05970"/>
    </source>
</evidence>
<dbReference type="EC" id="5.6.2.3" evidence="1"/>
<keyword evidence="1" id="KW-0378">Hydrolase</keyword>
<evidence type="ECO:0000256" key="1">
    <source>
        <dbReference type="RuleBase" id="RU363044"/>
    </source>
</evidence>
<proteinExistence type="inferred from homology"/>
<feature type="domain" description="DNA helicase Pif1-like DEAD-box helicase" evidence="2">
    <location>
        <begin position="18"/>
        <end position="138"/>
    </location>
</feature>
<keyword evidence="1 3" id="KW-0347">Helicase</keyword>
<dbReference type="PANTHER" id="PTHR47642:SF5">
    <property type="entry name" value="ATP-DEPENDENT DNA HELICASE"/>
    <property type="match status" value="1"/>
</dbReference>
<dbReference type="GO" id="GO:0000723">
    <property type="term" value="P:telomere maintenance"/>
    <property type="evidence" value="ECO:0007669"/>
    <property type="project" value="InterPro"/>
</dbReference>
<gene>
    <name evidence="3" type="ORF">EDD18DRAFT_1077947</name>
</gene>
<reference evidence="3" key="1">
    <citation type="submission" date="2023-06" db="EMBL/GenBank/DDBJ databases">
        <authorList>
            <consortium name="Lawrence Berkeley National Laboratory"/>
            <person name="Ahrendt S."/>
            <person name="Sahu N."/>
            <person name="Indic B."/>
            <person name="Wong-Bajracharya J."/>
            <person name="Merenyi Z."/>
            <person name="Ke H.-M."/>
            <person name="Monk M."/>
            <person name="Kocsube S."/>
            <person name="Drula E."/>
            <person name="Lipzen A."/>
            <person name="Balint B."/>
            <person name="Henrissat B."/>
            <person name="Andreopoulos B."/>
            <person name="Martin F.M."/>
            <person name="Harder C.B."/>
            <person name="Rigling D."/>
            <person name="Ford K.L."/>
            <person name="Foster G.D."/>
            <person name="Pangilinan J."/>
            <person name="Papanicolaou A."/>
            <person name="Barry K."/>
            <person name="LaButti K."/>
            <person name="Viragh M."/>
            <person name="Koriabine M."/>
            <person name="Yan M."/>
            <person name="Riley R."/>
            <person name="Champramary S."/>
            <person name="Plett K.L."/>
            <person name="Tsai I.J."/>
            <person name="Slot J."/>
            <person name="Sipos G."/>
            <person name="Plett J."/>
            <person name="Nagy L.G."/>
            <person name="Grigoriev I.V."/>
        </authorList>
    </citation>
    <scope>NUCLEOTIDE SEQUENCE</scope>
    <source>
        <strain evidence="3">HWK02</strain>
    </source>
</reference>
<name>A0AA39Q0C5_9AGAR</name>
<dbReference type="GO" id="GO:0006310">
    <property type="term" value="P:DNA recombination"/>
    <property type="evidence" value="ECO:0007669"/>
    <property type="project" value="UniProtKB-KW"/>
</dbReference>
<comment type="similarity">
    <text evidence="1">Belongs to the helicase family.</text>
</comment>
<comment type="cofactor">
    <cofactor evidence="1">
        <name>Mg(2+)</name>
        <dbReference type="ChEBI" id="CHEBI:18420"/>
    </cofactor>
</comment>
<organism evidence="3 4">
    <name type="scientific">Armillaria luteobubalina</name>
    <dbReference type="NCBI Taxonomy" id="153913"/>
    <lineage>
        <taxon>Eukaryota</taxon>
        <taxon>Fungi</taxon>
        <taxon>Dikarya</taxon>
        <taxon>Basidiomycota</taxon>
        <taxon>Agaricomycotina</taxon>
        <taxon>Agaricomycetes</taxon>
        <taxon>Agaricomycetidae</taxon>
        <taxon>Agaricales</taxon>
        <taxon>Marasmiineae</taxon>
        <taxon>Physalacriaceae</taxon>
        <taxon>Armillaria</taxon>
    </lineage>
</organism>
<dbReference type="InterPro" id="IPR027417">
    <property type="entry name" value="P-loop_NTPase"/>
</dbReference>